<gene>
    <name evidence="1" type="ORF">CRV2_00012470</name>
</gene>
<organism evidence="1 2">
    <name type="scientific">Clonostachys rosea f. rosea IK726</name>
    <dbReference type="NCBI Taxonomy" id="1349383"/>
    <lineage>
        <taxon>Eukaryota</taxon>
        <taxon>Fungi</taxon>
        <taxon>Dikarya</taxon>
        <taxon>Ascomycota</taxon>
        <taxon>Pezizomycotina</taxon>
        <taxon>Sordariomycetes</taxon>
        <taxon>Hypocreomycetidae</taxon>
        <taxon>Hypocreales</taxon>
        <taxon>Bionectriaceae</taxon>
        <taxon>Clonostachys</taxon>
    </lineage>
</organism>
<accession>A0ACA9TXM3</accession>
<reference evidence="1" key="1">
    <citation type="submission" date="2020-04" db="EMBL/GenBank/DDBJ databases">
        <authorList>
            <person name="Broberg M."/>
        </authorList>
    </citation>
    <scope>NUCLEOTIDE SEQUENCE</scope>
</reference>
<keyword evidence="2" id="KW-1185">Reference proteome</keyword>
<evidence type="ECO:0000313" key="1">
    <source>
        <dbReference type="EMBL" id="CAG9945730.1"/>
    </source>
</evidence>
<evidence type="ECO:0000313" key="2">
    <source>
        <dbReference type="Proteomes" id="UP000836387"/>
    </source>
</evidence>
<proteinExistence type="predicted"/>
<name>A0ACA9TXM3_BIOOC</name>
<protein>
    <submittedName>
        <fullName evidence="1">Uncharacterized protein</fullName>
    </submittedName>
</protein>
<comment type="caution">
    <text evidence="1">The sequence shown here is derived from an EMBL/GenBank/DDBJ whole genome shotgun (WGS) entry which is preliminary data.</text>
</comment>
<sequence length="527" mass="59073">MVYCGKPSRGCENCRYQYTYHLLTTTQCDQRRPSCSRCVRMRRTCVGYRDQSTLMFRDETARTQIKARRGHVGRDTNFPQHLIPPPSSLLSLQSQDIAVCYFYTTTLSNLSEKDPARQLQMYLPSLYAKSRMGSALRLATESISHVLLPNLVPDSKIIASKRYDAALIAIQRAIQDPIQAKTDETLYAVLLLCGYETITRETTLRSAWDTHVSGGAALVQYRGSNMLQSQLAQGLFCFVRKSIVLSQMQACSPVDEVFTKPGSFQDPENQLFAIASRIPTLQSHGLVFLNRPEGADNSHAEKLARSVEAVDEELSHWADNLPNSWSYTQATKIKTGPSAQDFCPKHIHRYPDFYVARVWNFYRVSRLILLSLLCRATALSRTGHNEDQHMATGNAERESKIQNIVDEICASVPFLLGHDLSRMTVPTGVGKGQQRGQEWYGPPEWYGASANWGDGNQAKQFPTGSFSLIWPLYVASSAVTIPENQRQWISWQLQSIAASGDSQARLALNTPSRTLLGGPESLRFDCV</sequence>
<reference evidence="1" key="2">
    <citation type="submission" date="2021-10" db="EMBL/GenBank/DDBJ databases">
        <authorList>
            <person name="Piombo E."/>
        </authorList>
    </citation>
    <scope>NUCLEOTIDE SEQUENCE</scope>
</reference>
<dbReference type="EMBL" id="CADEHS020000009">
    <property type="protein sequence ID" value="CAG9945730.1"/>
    <property type="molecule type" value="Genomic_DNA"/>
</dbReference>
<dbReference type="Proteomes" id="UP000836387">
    <property type="component" value="Unassembled WGS sequence"/>
</dbReference>